<organism evidence="1 2">
    <name type="scientific">Exophiala dermatitidis</name>
    <name type="common">Black yeast-like fungus</name>
    <name type="synonym">Wangiella dermatitidis</name>
    <dbReference type="NCBI Taxonomy" id="5970"/>
    <lineage>
        <taxon>Eukaryota</taxon>
        <taxon>Fungi</taxon>
        <taxon>Dikarya</taxon>
        <taxon>Ascomycota</taxon>
        <taxon>Pezizomycotina</taxon>
        <taxon>Eurotiomycetes</taxon>
        <taxon>Chaetothyriomycetidae</taxon>
        <taxon>Chaetothyriales</taxon>
        <taxon>Herpotrichiellaceae</taxon>
        <taxon>Exophiala</taxon>
    </lineage>
</organism>
<sequence length="102" mass="11735">MPFSQLDIQKTLWQALLTEACSCVPGIFRQQADERSKLFVTDAATGGIGRNPVMLQVEDERETCQGRPRFRRFHVEKDYESATQYPLVQKRLDLNVLASFRS</sequence>
<proteinExistence type="predicted"/>
<gene>
    <name evidence="1" type="ORF">HRR80_004394</name>
</gene>
<accession>A0AAN6IV35</accession>
<evidence type="ECO:0000313" key="2">
    <source>
        <dbReference type="Proteomes" id="UP001161757"/>
    </source>
</evidence>
<dbReference type="Proteomes" id="UP001161757">
    <property type="component" value="Unassembled WGS sequence"/>
</dbReference>
<comment type="caution">
    <text evidence="1">The sequence shown here is derived from an EMBL/GenBank/DDBJ whole genome shotgun (WGS) entry which is preliminary data.</text>
</comment>
<dbReference type="EMBL" id="JAJGCB010000007">
    <property type="protein sequence ID" value="KAJ8991772.1"/>
    <property type="molecule type" value="Genomic_DNA"/>
</dbReference>
<protein>
    <submittedName>
        <fullName evidence="1">Uncharacterized protein</fullName>
    </submittedName>
</protein>
<evidence type="ECO:0000313" key="1">
    <source>
        <dbReference type="EMBL" id="KAJ8991772.1"/>
    </source>
</evidence>
<reference evidence="1" key="1">
    <citation type="submission" date="2023-01" db="EMBL/GenBank/DDBJ databases">
        <title>Exophiala dermititidis isolated from Cystic Fibrosis Patient.</title>
        <authorList>
            <person name="Kurbessoian T."/>
            <person name="Crocker A."/>
            <person name="Murante D."/>
            <person name="Hogan D.A."/>
            <person name="Stajich J.E."/>
        </authorList>
    </citation>
    <scope>NUCLEOTIDE SEQUENCE</scope>
    <source>
        <strain evidence="1">Ex8</strain>
    </source>
</reference>
<dbReference type="AlphaFoldDB" id="A0AAN6IV35"/>
<name>A0AAN6IV35_EXODE</name>